<dbReference type="AlphaFoldDB" id="A0A126Y0L3"/>
<dbReference type="Gene3D" id="3.90.76.10">
    <property type="entry name" value="Dipeptide-binding Protein, Domain 1"/>
    <property type="match status" value="1"/>
</dbReference>
<dbReference type="EMBL" id="PKLL01000010">
    <property type="protein sequence ID" value="RZE25576.1"/>
    <property type="molecule type" value="Genomic_DNA"/>
</dbReference>
<dbReference type="GO" id="GO:0043190">
    <property type="term" value="C:ATP-binding cassette (ABC) transporter complex"/>
    <property type="evidence" value="ECO:0007669"/>
    <property type="project" value="InterPro"/>
</dbReference>
<dbReference type="CDD" id="cd00995">
    <property type="entry name" value="PBP2_NikA_DppA_OppA_like"/>
    <property type="match status" value="1"/>
</dbReference>
<dbReference type="PIRSF" id="PIRSF002741">
    <property type="entry name" value="MppA"/>
    <property type="match status" value="1"/>
</dbReference>
<evidence type="ECO:0000313" key="2">
    <source>
        <dbReference type="EMBL" id="RZE25576.1"/>
    </source>
</evidence>
<dbReference type="GO" id="GO:0042597">
    <property type="term" value="C:periplasmic space"/>
    <property type="evidence" value="ECO:0007669"/>
    <property type="project" value="UniProtKB-ARBA"/>
</dbReference>
<dbReference type="Pfam" id="PF00496">
    <property type="entry name" value="SBP_bac_5"/>
    <property type="match status" value="1"/>
</dbReference>
<dbReference type="InterPro" id="IPR030678">
    <property type="entry name" value="Peptide/Ni-bd"/>
</dbReference>
<dbReference type="SUPFAM" id="SSF53850">
    <property type="entry name" value="Periplasmic binding protein-like II"/>
    <property type="match status" value="1"/>
</dbReference>
<dbReference type="InterPro" id="IPR039424">
    <property type="entry name" value="SBP_5"/>
</dbReference>
<name>A0A126Y0L3_9ACTN</name>
<dbReference type="GeneID" id="97267497"/>
<dbReference type="Gene3D" id="3.10.105.10">
    <property type="entry name" value="Dipeptide-binding Protein, Domain 3"/>
    <property type="match status" value="1"/>
</dbReference>
<protein>
    <submittedName>
        <fullName evidence="2">ABC transporter substrate-binding protein</fullName>
    </submittedName>
</protein>
<proteinExistence type="predicted"/>
<dbReference type="GO" id="GO:1904680">
    <property type="term" value="F:peptide transmembrane transporter activity"/>
    <property type="evidence" value="ECO:0007669"/>
    <property type="project" value="TreeGrafter"/>
</dbReference>
<evidence type="ECO:0000313" key="3">
    <source>
        <dbReference type="Proteomes" id="UP000292693"/>
    </source>
</evidence>
<evidence type="ECO:0000259" key="1">
    <source>
        <dbReference type="Pfam" id="PF00496"/>
    </source>
</evidence>
<sequence>MRGAKSAKWVAGAIVVALAATACGGNDDGGDKPKASGKPAGYVSIDVGEPQKALIPADTNESLGSYVIQSLFTQLLDFDADGNIVYTNAESIETKDSKTWTVKLKKGWKFHDGTPVTSQSYIDAWNWSANIDNKMQNAFWFEDIKGYEDVHPEGEGAKAKAKEMSGLKAVDDTTFTIELDKSVPYFEYKLGYATWAPLPKAFFDDPKAFGQKPIGNGPYSFEKWTHKKLIQVKANEDYTGPNKAKNKGVQFKNYATVEAAYQDVLSGNLDMIRQVGPKDLPKYKSDLGDGAVEQEYAAVQSIVPAFYTKQWKDVDPKVMQGLSMAIDRETITKTVLNNTRKPAKSFTPPQVKGNQDLDTEVFDYNPDEAKKLIKEGGGVPDNKIFIQYNTDGGHKEWVTAVCESIRNATGVECLGDAKPDFATDLEARDNDEVKSFYRGGWVADYPLNVNFMRELYGTTAEANNGRFSDKEVDELFKKGDNAKTLEESIKLYQEAEKVLVEKMPAIPLWTYQINGGHGKDVDNVKVDFHGDFEVTEVTVK</sequence>
<dbReference type="PROSITE" id="PS51257">
    <property type="entry name" value="PROKAR_LIPOPROTEIN"/>
    <property type="match status" value="1"/>
</dbReference>
<dbReference type="PANTHER" id="PTHR30290:SF83">
    <property type="entry name" value="ABC TRANSPORTER SUBSTRATE-BINDING PROTEIN"/>
    <property type="match status" value="1"/>
</dbReference>
<dbReference type="Proteomes" id="UP000292693">
    <property type="component" value="Unassembled WGS sequence"/>
</dbReference>
<comment type="caution">
    <text evidence="2">The sequence shown here is derived from an EMBL/GenBank/DDBJ whole genome shotgun (WGS) entry which is preliminary data.</text>
</comment>
<gene>
    <name evidence="2" type="ORF">C0Q92_09550</name>
</gene>
<accession>A0A126Y0L3</accession>
<dbReference type="InterPro" id="IPR000914">
    <property type="entry name" value="SBP_5_dom"/>
</dbReference>
<dbReference type="GO" id="GO:0015833">
    <property type="term" value="P:peptide transport"/>
    <property type="evidence" value="ECO:0007669"/>
    <property type="project" value="TreeGrafter"/>
</dbReference>
<dbReference type="Gene3D" id="3.40.190.10">
    <property type="entry name" value="Periplasmic binding protein-like II"/>
    <property type="match status" value="1"/>
</dbReference>
<dbReference type="PANTHER" id="PTHR30290">
    <property type="entry name" value="PERIPLASMIC BINDING COMPONENT OF ABC TRANSPORTER"/>
    <property type="match status" value="1"/>
</dbReference>
<organism evidence="2 3">
    <name type="scientific">Streptomyces albidoflavus</name>
    <dbReference type="NCBI Taxonomy" id="1886"/>
    <lineage>
        <taxon>Bacteria</taxon>
        <taxon>Bacillati</taxon>
        <taxon>Actinomycetota</taxon>
        <taxon>Actinomycetes</taxon>
        <taxon>Kitasatosporales</taxon>
        <taxon>Streptomycetaceae</taxon>
        <taxon>Streptomyces</taxon>
        <taxon>Streptomyces albidoflavus group</taxon>
    </lineage>
</organism>
<reference evidence="2 3" key="1">
    <citation type="submission" date="2017-12" db="EMBL/GenBank/DDBJ databases">
        <title>Population genomics insights into the ecological differentiation and adaptive evolution in streptomycetes.</title>
        <authorList>
            <person name="Li Y."/>
            <person name="Huang Y."/>
        </authorList>
    </citation>
    <scope>NUCLEOTIDE SEQUENCE [LARGE SCALE GENOMIC DNA]</scope>
    <source>
        <strain evidence="2 3">NBRC 100770</strain>
    </source>
</reference>
<dbReference type="RefSeq" id="WP_018893640.1">
    <property type="nucleotide sequence ID" value="NZ_CP014485.1"/>
</dbReference>
<feature type="domain" description="Solute-binding protein family 5" evidence="1">
    <location>
        <begin position="89"/>
        <end position="461"/>
    </location>
</feature>